<evidence type="ECO:0000256" key="2">
    <source>
        <dbReference type="ARBA" id="ARBA00073854"/>
    </source>
</evidence>
<name>A0AAN6RTP0_9PEZI</name>
<dbReference type="EMBL" id="MU855473">
    <property type="protein sequence ID" value="KAK3903032.1"/>
    <property type="molecule type" value="Genomic_DNA"/>
</dbReference>
<dbReference type="FunFam" id="1.10.10.10:FF:000366">
    <property type="entry name" value="COP9 signalosome complex subunit"/>
    <property type="match status" value="1"/>
</dbReference>
<accession>A0AAN6RTP0</accession>
<dbReference type="PANTHER" id="PTHR12732">
    <property type="entry name" value="UNCHARACTERIZED PROTEASOME COMPONENT REGION PCI-CONTAINING"/>
    <property type="match status" value="1"/>
</dbReference>
<gene>
    <name evidence="4" type="ORF">C8A05DRAFT_43665</name>
</gene>
<dbReference type="GO" id="GO:0003723">
    <property type="term" value="F:RNA binding"/>
    <property type="evidence" value="ECO:0007669"/>
    <property type="project" value="InterPro"/>
</dbReference>
<sequence>MEFTTPFFREFAESYSERSGPRLAKTLRPDVSTEKLRKICKSHNAHDIKSSLKRGLQLNAALADGLDQQEVQGWVDVYVAYWNGAKAILAARESSGDDGQSSELVWTKVYAAWTELVNVLIRGYQNCGFEAWTLPCLYVVCKHLRVFASNADDERNNNTSIDDSAAATFQDDFDPETNKRQKLEDCARVLSRVFMLCQSDRAPLEESRKWGIYYIANLLLKTYFKLNSASLSKNILNSLRAGGRDMPSFKAFPRSQQVTFKYHQGVLAFLEENYVDAETYLTEAWNDCYKNSVRNKELILTYLIPCRLVTNHTLPTEKLLAQYPRLQKLFLPLCRCIKRGELHKFDLALQEGEDEFVKRRIYLTLERGRDIALRNLLRKVFIARGFEEAKDGEKPVRRSRVPVAEFAAAISLGSQERIDNDEVECLLANMIYKNHMKGYISRQHGIVVLSKSGAFPGTGV</sequence>
<dbReference type="PROSITE" id="PS50250">
    <property type="entry name" value="PCI"/>
    <property type="match status" value="1"/>
</dbReference>
<proteinExistence type="inferred from homology"/>
<dbReference type="AlphaFoldDB" id="A0AAN6RTP0"/>
<feature type="domain" description="PCI" evidence="3">
    <location>
        <begin position="258"/>
        <end position="454"/>
    </location>
</feature>
<dbReference type="Proteomes" id="UP001303889">
    <property type="component" value="Unassembled WGS sequence"/>
</dbReference>
<dbReference type="InterPro" id="IPR045114">
    <property type="entry name" value="Csn12-like"/>
</dbReference>
<dbReference type="PANTHER" id="PTHR12732:SF0">
    <property type="entry name" value="PCI DOMAIN-CONTAINING PROTEIN 2"/>
    <property type="match status" value="1"/>
</dbReference>
<evidence type="ECO:0000256" key="1">
    <source>
        <dbReference type="ARBA" id="ARBA00025771"/>
    </source>
</evidence>
<reference evidence="4" key="1">
    <citation type="journal article" date="2023" name="Mol. Phylogenet. Evol.">
        <title>Genome-scale phylogeny and comparative genomics of the fungal order Sordariales.</title>
        <authorList>
            <person name="Hensen N."/>
            <person name="Bonometti L."/>
            <person name="Westerberg I."/>
            <person name="Brannstrom I.O."/>
            <person name="Guillou S."/>
            <person name="Cros-Aarteil S."/>
            <person name="Calhoun S."/>
            <person name="Haridas S."/>
            <person name="Kuo A."/>
            <person name="Mondo S."/>
            <person name="Pangilinan J."/>
            <person name="Riley R."/>
            <person name="LaButti K."/>
            <person name="Andreopoulos B."/>
            <person name="Lipzen A."/>
            <person name="Chen C."/>
            <person name="Yan M."/>
            <person name="Daum C."/>
            <person name="Ng V."/>
            <person name="Clum A."/>
            <person name="Steindorff A."/>
            <person name="Ohm R.A."/>
            <person name="Martin F."/>
            <person name="Silar P."/>
            <person name="Natvig D.O."/>
            <person name="Lalanne C."/>
            <person name="Gautier V."/>
            <person name="Ament-Velasquez S.L."/>
            <person name="Kruys A."/>
            <person name="Hutchinson M.I."/>
            <person name="Powell A.J."/>
            <person name="Barry K."/>
            <person name="Miller A.N."/>
            <person name="Grigoriev I.V."/>
            <person name="Debuchy R."/>
            <person name="Gladieux P."/>
            <person name="Hiltunen Thoren M."/>
            <person name="Johannesson H."/>
        </authorList>
    </citation>
    <scope>NUCLEOTIDE SEQUENCE</scope>
    <source>
        <strain evidence="4">CBS 103.79</strain>
    </source>
</reference>
<dbReference type="InterPro" id="IPR036388">
    <property type="entry name" value="WH-like_DNA-bd_sf"/>
</dbReference>
<organism evidence="4 5">
    <name type="scientific">Staphylotrichum tortipilum</name>
    <dbReference type="NCBI Taxonomy" id="2831512"/>
    <lineage>
        <taxon>Eukaryota</taxon>
        <taxon>Fungi</taxon>
        <taxon>Dikarya</taxon>
        <taxon>Ascomycota</taxon>
        <taxon>Pezizomycotina</taxon>
        <taxon>Sordariomycetes</taxon>
        <taxon>Sordariomycetidae</taxon>
        <taxon>Sordariales</taxon>
        <taxon>Chaetomiaceae</taxon>
        <taxon>Staphylotrichum</taxon>
    </lineage>
</organism>
<keyword evidence="5" id="KW-1185">Reference proteome</keyword>
<dbReference type="Pfam" id="PF01399">
    <property type="entry name" value="PCI"/>
    <property type="match status" value="1"/>
</dbReference>
<protein>
    <recommendedName>
        <fullName evidence="2">Protein CSN12 homolog</fullName>
    </recommendedName>
</protein>
<dbReference type="Gene3D" id="1.10.10.10">
    <property type="entry name" value="Winged helix-like DNA-binding domain superfamily/Winged helix DNA-binding domain"/>
    <property type="match status" value="1"/>
</dbReference>
<dbReference type="InterPro" id="IPR000717">
    <property type="entry name" value="PCI_dom"/>
</dbReference>
<comment type="similarity">
    <text evidence="1">Belongs to the CSN12 family.</text>
</comment>
<dbReference type="GO" id="GO:0003690">
    <property type="term" value="F:double-stranded DNA binding"/>
    <property type="evidence" value="ECO:0007669"/>
    <property type="project" value="InterPro"/>
</dbReference>
<evidence type="ECO:0000313" key="4">
    <source>
        <dbReference type="EMBL" id="KAK3903032.1"/>
    </source>
</evidence>
<comment type="caution">
    <text evidence="4">The sequence shown here is derived from an EMBL/GenBank/DDBJ whole genome shotgun (WGS) entry which is preliminary data.</text>
</comment>
<reference evidence="4" key="2">
    <citation type="submission" date="2023-05" db="EMBL/GenBank/DDBJ databases">
        <authorList>
            <consortium name="Lawrence Berkeley National Laboratory"/>
            <person name="Steindorff A."/>
            <person name="Hensen N."/>
            <person name="Bonometti L."/>
            <person name="Westerberg I."/>
            <person name="Brannstrom I.O."/>
            <person name="Guillou S."/>
            <person name="Cros-Aarteil S."/>
            <person name="Calhoun S."/>
            <person name="Haridas S."/>
            <person name="Kuo A."/>
            <person name="Mondo S."/>
            <person name="Pangilinan J."/>
            <person name="Riley R."/>
            <person name="Labutti K."/>
            <person name="Andreopoulos B."/>
            <person name="Lipzen A."/>
            <person name="Chen C."/>
            <person name="Yanf M."/>
            <person name="Daum C."/>
            <person name="Ng V."/>
            <person name="Clum A."/>
            <person name="Ohm R."/>
            <person name="Martin F."/>
            <person name="Silar P."/>
            <person name="Natvig D."/>
            <person name="Lalanne C."/>
            <person name="Gautier V."/>
            <person name="Ament-Velasquez S.L."/>
            <person name="Kruys A."/>
            <person name="Hutchinson M.I."/>
            <person name="Powell A.J."/>
            <person name="Barry K."/>
            <person name="Miller A.N."/>
            <person name="Grigoriev I.V."/>
            <person name="Debuchy R."/>
            <person name="Gladieux P."/>
            <person name="Thoren M.H."/>
            <person name="Johannesson H."/>
        </authorList>
    </citation>
    <scope>NUCLEOTIDE SEQUENCE</scope>
    <source>
        <strain evidence="4">CBS 103.79</strain>
    </source>
</reference>
<dbReference type="SMART" id="SM00753">
    <property type="entry name" value="PAM"/>
    <property type="match status" value="1"/>
</dbReference>
<evidence type="ECO:0000313" key="5">
    <source>
        <dbReference type="Proteomes" id="UP001303889"/>
    </source>
</evidence>
<evidence type="ECO:0000259" key="3">
    <source>
        <dbReference type="PROSITE" id="PS50250"/>
    </source>
</evidence>